<evidence type="ECO:0000313" key="3">
    <source>
        <dbReference type="RefSeq" id="XP_005100259.1"/>
    </source>
</evidence>
<evidence type="ECO:0000256" key="1">
    <source>
        <dbReference type="SAM" id="SignalP"/>
    </source>
</evidence>
<feature type="chain" id="PRO_5045985173" evidence="1">
    <location>
        <begin position="21"/>
        <end position="212"/>
    </location>
</feature>
<organism evidence="2 3">
    <name type="scientific">Aplysia californica</name>
    <name type="common">California sea hare</name>
    <dbReference type="NCBI Taxonomy" id="6500"/>
    <lineage>
        <taxon>Eukaryota</taxon>
        <taxon>Metazoa</taxon>
        <taxon>Spiralia</taxon>
        <taxon>Lophotrochozoa</taxon>
        <taxon>Mollusca</taxon>
        <taxon>Gastropoda</taxon>
        <taxon>Heterobranchia</taxon>
        <taxon>Euthyneura</taxon>
        <taxon>Tectipleura</taxon>
        <taxon>Aplysiida</taxon>
        <taxon>Aplysioidea</taxon>
        <taxon>Aplysiidae</taxon>
        <taxon>Aplysia</taxon>
    </lineage>
</organism>
<gene>
    <name evidence="3" type="primary">LOC101854871</name>
</gene>
<protein>
    <submittedName>
        <fullName evidence="3">Uncharacterized protein LOC101854871</fullName>
    </submittedName>
</protein>
<feature type="signal peptide" evidence="1">
    <location>
        <begin position="1"/>
        <end position="20"/>
    </location>
</feature>
<dbReference type="Proteomes" id="UP000694888">
    <property type="component" value="Unplaced"/>
</dbReference>
<dbReference type="PROSITE" id="PS51257">
    <property type="entry name" value="PROKAR_LIPOPROTEIN"/>
    <property type="match status" value="1"/>
</dbReference>
<evidence type="ECO:0000313" key="2">
    <source>
        <dbReference type="Proteomes" id="UP000694888"/>
    </source>
</evidence>
<reference evidence="3" key="1">
    <citation type="submission" date="2025-08" db="UniProtKB">
        <authorList>
            <consortium name="RefSeq"/>
        </authorList>
    </citation>
    <scope>IDENTIFICATION</scope>
</reference>
<dbReference type="GeneID" id="101854871"/>
<dbReference type="RefSeq" id="XP_005100259.1">
    <property type="nucleotide sequence ID" value="XM_005100202.2"/>
</dbReference>
<keyword evidence="1" id="KW-0732">Signal</keyword>
<keyword evidence="2" id="KW-1185">Reference proteome</keyword>
<sequence length="212" mass="23579">MNRVLFGALLIWIACGLSCGTPSFCYDKSILINKFRVCIEDAGMLQYYDFSSGQPMVKDNDYRQFCNNTEGFVTATDCSLQIMKQCLPPTATNLLPGKAFQTRMISSICNDSTLKQDCFAVAQTKQTDITYCVKRAMNPNSDDLACDAMKASQTCTFQEMRPCDEHTAQFYSSMLQPEVDRVCNGAARILTDTGLLPFLLSILAVWLKSGVN</sequence>
<accession>A0ABM0JS39</accession>
<name>A0ABM0JS39_APLCA</name>
<proteinExistence type="predicted"/>